<sequence>MGIMEHNKSQPPDISTAHLLFKGTQHFHPSGWRTLAYRQIKSRSVRIFLVDLNHIDNFANRR</sequence>
<proteinExistence type="predicted"/>
<dbReference type="EMBL" id="LGCK01000007">
    <property type="protein sequence ID" value="KPL72703.1"/>
    <property type="molecule type" value="Genomic_DNA"/>
</dbReference>
<comment type="caution">
    <text evidence="1">The sequence shown here is derived from an EMBL/GenBank/DDBJ whole genome shotgun (WGS) entry which is preliminary data.</text>
</comment>
<keyword evidence="2" id="KW-1185">Reference proteome</keyword>
<evidence type="ECO:0000313" key="2">
    <source>
        <dbReference type="Proteomes" id="UP000050430"/>
    </source>
</evidence>
<dbReference type="AlphaFoldDB" id="A0A0P6WRH8"/>
<name>A0A0P6WRH8_9CHLR</name>
<evidence type="ECO:0000313" key="1">
    <source>
        <dbReference type="EMBL" id="KPL72703.1"/>
    </source>
</evidence>
<protein>
    <submittedName>
        <fullName evidence="1">Uncharacterized protein</fullName>
    </submittedName>
</protein>
<accession>A0A0P6WRH8</accession>
<dbReference type="Proteomes" id="UP000050430">
    <property type="component" value="Unassembled WGS sequence"/>
</dbReference>
<organism evidence="1 2">
    <name type="scientific">Leptolinea tardivitalis</name>
    <dbReference type="NCBI Taxonomy" id="229920"/>
    <lineage>
        <taxon>Bacteria</taxon>
        <taxon>Bacillati</taxon>
        <taxon>Chloroflexota</taxon>
        <taxon>Anaerolineae</taxon>
        <taxon>Anaerolineales</taxon>
        <taxon>Anaerolineaceae</taxon>
        <taxon>Leptolinea</taxon>
    </lineage>
</organism>
<reference evidence="1 2" key="1">
    <citation type="submission" date="2015-07" db="EMBL/GenBank/DDBJ databases">
        <title>Genome sequence of Leptolinea tardivitalis DSM 16556.</title>
        <authorList>
            <person name="Hemp J."/>
            <person name="Ward L.M."/>
            <person name="Pace L.A."/>
            <person name="Fischer W.W."/>
        </authorList>
    </citation>
    <scope>NUCLEOTIDE SEQUENCE [LARGE SCALE GENOMIC DNA]</scope>
    <source>
        <strain evidence="1 2">YMTK-2</strain>
    </source>
</reference>
<gene>
    <name evidence="1" type="ORF">ADM99_06360</name>
</gene>